<dbReference type="Gene3D" id="3.30.70.1320">
    <property type="entry name" value="Multidrug efflux transporter AcrB pore domain like"/>
    <property type="match status" value="1"/>
</dbReference>
<dbReference type="AlphaFoldDB" id="A0A248LN83"/>
<dbReference type="SUPFAM" id="SSF82866">
    <property type="entry name" value="Multidrug efflux transporter AcrB transmembrane domain"/>
    <property type="match status" value="2"/>
</dbReference>
<feature type="transmembrane region" description="Helical" evidence="1">
    <location>
        <begin position="335"/>
        <end position="352"/>
    </location>
</feature>
<dbReference type="InterPro" id="IPR027463">
    <property type="entry name" value="AcrB_DN_DC_subdom"/>
</dbReference>
<keyword evidence="1" id="KW-1133">Transmembrane helix</keyword>
<organism evidence="2 3">
    <name type="scientific">Laribacter hongkongensis</name>
    <dbReference type="NCBI Taxonomy" id="168471"/>
    <lineage>
        <taxon>Bacteria</taxon>
        <taxon>Pseudomonadati</taxon>
        <taxon>Pseudomonadota</taxon>
        <taxon>Betaproteobacteria</taxon>
        <taxon>Neisseriales</taxon>
        <taxon>Aquaspirillaceae</taxon>
        <taxon>Laribacter</taxon>
    </lineage>
</organism>
<dbReference type="SUPFAM" id="SSF82714">
    <property type="entry name" value="Multidrug efflux transporter AcrB TolC docking domain, DN and DC subdomains"/>
    <property type="match status" value="2"/>
</dbReference>
<dbReference type="InterPro" id="IPR001036">
    <property type="entry name" value="Acrflvin-R"/>
</dbReference>
<feature type="transmembrane region" description="Helical" evidence="1">
    <location>
        <begin position="536"/>
        <end position="555"/>
    </location>
</feature>
<keyword evidence="1" id="KW-0812">Transmembrane</keyword>
<dbReference type="GO" id="GO:0005886">
    <property type="term" value="C:plasma membrane"/>
    <property type="evidence" value="ECO:0007669"/>
    <property type="project" value="TreeGrafter"/>
</dbReference>
<feature type="transmembrane region" description="Helical" evidence="1">
    <location>
        <begin position="963"/>
        <end position="982"/>
    </location>
</feature>
<dbReference type="Gene3D" id="3.30.2090.10">
    <property type="entry name" value="Multidrug efflux transporter AcrB TolC docking domain, DN and DC subdomains"/>
    <property type="match status" value="2"/>
</dbReference>
<dbReference type="OrthoDB" id="9042683at2"/>
<feature type="transmembrane region" description="Helical" evidence="1">
    <location>
        <begin position="359"/>
        <end position="379"/>
    </location>
</feature>
<dbReference type="PANTHER" id="PTHR32063">
    <property type="match status" value="1"/>
</dbReference>
<dbReference type="RefSeq" id="WP_088861546.1">
    <property type="nucleotide sequence ID" value="NZ_CP022115.1"/>
</dbReference>
<protein>
    <submittedName>
        <fullName evidence="2">NolG</fullName>
    </submittedName>
</protein>
<dbReference type="Pfam" id="PF00873">
    <property type="entry name" value="ACR_tran"/>
    <property type="match status" value="1"/>
</dbReference>
<feature type="transmembrane region" description="Helical" evidence="1">
    <location>
        <begin position="461"/>
        <end position="480"/>
    </location>
</feature>
<dbReference type="PRINTS" id="PR00702">
    <property type="entry name" value="ACRIFLAVINRP"/>
</dbReference>
<gene>
    <name evidence="2" type="primary">nolG</name>
    <name evidence="2" type="ORF">LHGZ1_2995</name>
</gene>
<reference evidence="3" key="1">
    <citation type="submission" date="2017-06" db="EMBL/GenBank/DDBJ databases">
        <title>Whole genome sequence of Laribacter hongkongensis LHGZ1.</title>
        <authorList>
            <person name="Chen D."/>
            <person name="Wu H."/>
            <person name="Chen J."/>
        </authorList>
    </citation>
    <scope>NUCLEOTIDE SEQUENCE [LARGE SCALE GENOMIC DNA]</scope>
    <source>
        <strain evidence="3">LHGZ1</strain>
    </source>
</reference>
<dbReference type="GO" id="GO:0042910">
    <property type="term" value="F:xenobiotic transmembrane transporter activity"/>
    <property type="evidence" value="ECO:0007669"/>
    <property type="project" value="TreeGrafter"/>
</dbReference>
<evidence type="ECO:0000313" key="2">
    <source>
        <dbReference type="EMBL" id="ASJ25826.1"/>
    </source>
</evidence>
<keyword evidence="1" id="KW-0472">Membrane</keyword>
<feature type="transmembrane region" description="Helical" evidence="1">
    <location>
        <begin position="385"/>
        <end position="409"/>
    </location>
</feature>
<dbReference type="Gene3D" id="3.30.70.1440">
    <property type="entry name" value="Multidrug efflux transporter AcrB pore domain"/>
    <property type="match status" value="1"/>
</dbReference>
<evidence type="ECO:0000313" key="3">
    <source>
        <dbReference type="Proteomes" id="UP000197424"/>
    </source>
</evidence>
<feature type="transmembrane region" description="Helical" evidence="1">
    <location>
        <begin position="994"/>
        <end position="1017"/>
    </location>
</feature>
<dbReference type="Gene3D" id="1.20.1640.10">
    <property type="entry name" value="Multidrug efflux transporter AcrB transmembrane domain"/>
    <property type="match status" value="2"/>
</dbReference>
<feature type="transmembrane region" description="Helical" evidence="1">
    <location>
        <begin position="430"/>
        <end position="455"/>
    </location>
</feature>
<dbReference type="Gene3D" id="3.30.70.1430">
    <property type="entry name" value="Multidrug efflux transporter AcrB pore domain"/>
    <property type="match status" value="2"/>
</dbReference>
<accession>A0A248LN83</accession>
<proteinExistence type="predicted"/>
<dbReference type="SUPFAM" id="SSF82693">
    <property type="entry name" value="Multidrug efflux transporter AcrB pore domain, PN1, PN2, PC1 and PC2 subdomains"/>
    <property type="match status" value="3"/>
</dbReference>
<dbReference type="PANTHER" id="PTHR32063:SF0">
    <property type="entry name" value="SWARMING MOTILITY PROTEIN SWRC"/>
    <property type="match status" value="1"/>
</dbReference>
<feature type="transmembrane region" description="Helical" evidence="1">
    <location>
        <begin position="888"/>
        <end position="908"/>
    </location>
</feature>
<evidence type="ECO:0000256" key="1">
    <source>
        <dbReference type="SAM" id="Phobius"/>
    </source>
</evidence>
<name>A0A248LN83_9NEIS</name>
<feature type="transmembrane region" description="Helical" evidence="1">
    <location>
        <begin position="914"/>
        <end position="938"/>
    </location>
</feature>
<dbReference type="EMBL" id="CP022115">
    <property type="protein sequence ID" value="ASJ25826.1"/>
    <property type="molecule type" value="Genomic_DNA"/>
</dbReference>
<dbReference type="Proteomes" id="UP000197424">
    <property type="component" value="Chromosome"/>
</dbReference>
<feature type="transmembrane region" description="Helical" evidence="1">
    <location>
        <begin position="861"/>
        <end position="881"/>
    </location>
</feature>
<sequence length="1037" mass="110863">MWMTRVSVDNPILATMVMAALAVLGLFSWQRLAVEEFPDVRFPIAVVSTSYPGASPVVVESEVTRPIEEAVNTISGVKHIRSYSFEGNSTVVVEFDLATDPTVAVQDVRDRVATVTGRLRREVDPPTVSRANPNDDPVMTLALASSTLTPVALSTLADQQVKKRLMQVGGVGEVKLVGLSRREVRIDLDPVRLQALGLAASDVVEALNRDNLDTPAGRVRASGQDISLRVDNRLGNISDFNSLVVASRAGRSILLADVATVRDGAEERSSLALVNGTPALAIEITAARGANVVATAEAVKAALASMQAALPAGTRVTVLRNTAEQVRLSLANVRATLFEGALLTVLIVWLFLGSWRSTVITGLTLPIALIGTLFALKLAGFTLNVMTLLALSLSIGLLIDDAIVVRENIVRHANMGKSHRQAALDGTHEIGLAVLATTLTVVAVFLPIGFMGGIIGQFFQQFGLTVVVAVLISLFVSFTLDPMLSSVWPDPHRHGDRHKGGVFGRVLDAFERSLDHVTTAYTRLIRWVLAHRKTTLALALGLLLASFALVPVIGAEFMPRTDAGRVAIKLRTAPGSTFDYTAGKTRAVEAALRQLPEVRDVYTNIAGSFAEGRNQATLRVYLSPKAERSRSIFALMPLMRRHVESIGGVQLDSISAEGGPGGGGKPVRIGIRGSDFATLEPLATRLAGQLGRLPGLTDVETSVQDRTPAYNVALDREAAAGLGINLTRLADTFAVLFAGKVASTWEAPDGENYDVRLQIPEDARTADLLDQLTIAGNRNDAGSAAMTPLSAISRIESGTTPQRVERYDQSREVSLTANLAGSDSRAVFAEIQKTLDATPLPPGYAFDFGGEKQDMAESFGYAVQALAIGVIFIYMILAAQFRSFLQPLAIMVSLPLAFIGVFVALLLWHSTLNLFSVIGIIMLMGLAAKNGILLIDFINHARAAGMDKAAAIVEAGQVRLRPILMTSFAMIFGMLPLALALGEGSEARAPMAHAIIGGLVTSTLLTLVVAPVVYWYLDALGEWTMRRLRRTHGGNTV</sequence>